<sequence length="601" mass="68610">MQIELKTIISLFTVILCLGCETVSKFWDPVGCEASYKEEKLDFDSNQELRYFTSRNPRVSNLLLSPNQELLFSKDPLYLSYSISNGVKSILINLKTKEIYPPIEGRYHIISNGIFYSENVKENTLSIFRIPYQKILKMPNSFEPSQIYISGKLIRIKDNKGFGVINLEGHSIVLNHFDEIHLGLYESAPIIAVKGEDKYIYDREGNLLLMIRQNMANGDTIRNISKNGFLLYQKDSNWGVLDQNAKVIVSPKYESISNFSDGLAAVQLNDQWGYIDESGKVVVPIEYGYVSPIYKSIGRRRTKDTNECVLFASDGKEIIRYPSNENQAYENCSIFNTRTYIQLHTKTLRYFVKLGKEKWVEVDSAKEVEDITGDYIISKDGKYGMISFDERFFVPIVYDKIQYNQISKQYVLYQNGKSALYDVDGLAISSFLPGHVYSCDEGICLVQNPKTGKFGYFESGGKEIISMTLDYAEGISEGHAKISRDGKWELIDRQGKPVLRFPDHQFGSLSGGIFWRKQGSFYGYQNEKGDWVVEPMLDSYESISNGITIVSQNGKFGLLGNKGNWIVPPTWDHIKKDHLRENAYLFRLGERSGIAMFTNCD</sequence>
<organism evidence="1 2">
    <name type="scientific">Leptospira biflexa serovar Patoc (strain Patoc 1 / ATCC 23582 / Paris)</name>
    <dbReference type="NCBI Taxonomy" id="456481"/>
    <lineage>
        <taxon>Bacteria</taxon>
        <taxon>Pseudomonadati</taxon>
        <taxon>Spirochaetota</taxon>
        <taxon>Spirochaetia</taxon>
        <taxon>Leptospirales</taxon>
        <taxon>Leptospiraceae</taxon>
        <taxon>Leptospira</taxon>
    </lineage>
</organism>
<dbReference type="PANTHER" id="PTHR37841:SF1">
    <property type="entry name" value="DUF3298 DOMAIN-CONTAINING PROTEIN"/>
    <property type="match status" value="1"/>
</dbReference>
<reference evidence="1 2" key="1">
    <citation type="journal article" date="2008" name="PLoS ONE">
        <title>Genome sequence of the saprophyte Leptospira biflexa provides insights into the evolution of Leptospira and the pathogenesis of leptospirosis.</title>
        <authorList>
            <person name="Picardeau M."/>
            <person name="Bulach D.M."/>
            <person name="Bouchier C."/>
            <person name="Zuerner R.L."/>
            <person name="Zidane N."/>
            <person name="Wilson P.J."/>
            <person name="Creno S."/>
            <person name="Kuczek E.S."/>
            <person name="Bommezzadri S."/>
            <person name="Davis J.C."/>
            <person name="McGrath A."/>
            <person name="Johnson M.J."/>
            <person name="Boursaux-Eude C."/>
            <person name="Seemann T."/>
            <person name="Rouy Z."/>
            <person name="Coppel R.L."/>
            <person name="Rood J.I."/>
            <person name="Lajus A."/>
            <person name="Davies J.K."/>
            <person name="Medigue C."/>
            <person name="Adler B."/>
        </authorList>
    </citation>
    <scope>NUCLEOTIDE SEQUENCE [LARGE SCALE GENOMIC DNA]</scope>
    <source>
        <strain evidence="2">Patoc 1 / ATCC 23582 / Paris</strain>
    </source>
</reference>
<dbReference type="OrthoDB" id="210273at2"/>
<keyword evidence="2" id="KW-1185">Reference proteome</keyword>
<dbReference type="BioCyc" id="LBIF456481:LEPBI_RS07430-MONOMER"/>
<dbReference type="KEGG" id="lbi:LEPBI_I1512"/>
<dbReference type="PANTHER" id="PTHR37841">
    <property type="entry name" value="GLR2918 PROTEIN"/>
    <property type="match status" value="1"/>
</dbReference>
<dbReference type="AlphaFoldDB" id="B0SQG1"/>
<evidence type="ECO:0008006" key="3">
    <source>
        <dbReference type="Google" id="ProtNLM"/>
    </source>
</evidence>
<dbReference type="Proteomes" id="UP000001847">
    <property type="component" value="Chromosome I"/>
</dbReference>
<dbReference type="STRING" id="456481.LEPBI_I1512"/>
<evidence type="ECO:0000313" key="2">
    <source>
        <dbReference type="Proteomes" id="UP000001847"/>
    </source>
</evidence>
<proteinExistence type="predicted"/>
<dbReference type="HOGENOM" id="CLU_454002_0_0_12"/>
<evidence type="ECO:0000313" key="1">
    <source>
        <dbReference type="EMBL" id="ABZ97619.1"/>
    </source>
</evidence>
<dbReference type="InterPro" id="IPR032774">
    <property type="entry name" value="WG_beta_rep"/>
</dbReference>
<protein>
    <recommendedName>
        <fullName evidence="3">WG repeat-containing protein</fullName>
    </recommendedName>
</protein>
<dbReference type="Pfam" id="PF14903">
    <property type="entry name" value="WG_beta_rep"/>
    <property type="match status" value="3"/>
</dbReference>
<dbReference type="EMBL" id="CP000786">
    <property type="protein sequence ID" value="ABZ97619.1"/>
    <property type="molecule type" value="Genomic_DNA"/>
</dbReference>
<name>B0SQG1_LEPBP</name>
<accession>B0SQG1</accession>
<gene>
    <name evidence="1" type="ordered locus">LEPBI_I1512</name>
</gene>